<organism evidence="1 2">
    <name type="scientific">Crateriforma conspicua</name>
    <dbReference type="NCBI Taxonomy" id="2527996"/>
    <lineage>
        <taxon>Bacteria</taxon>
        <taxon>Pseudomonadati</taxon>
        <taxon>Planctomycetota</taxon>
        <taxon>Planctomycetia</taxon>
        <taxon>Planctomycetales</taxon>
        <taxon>Planctomycetaceae</taxon>
        <taxon>Crateriforma</taxon>
    </lineage>
</organism>
<accession>A0A5C6FVM0</accession>
<name>A0A5C6FVM0_9PLAN</name>
<proteinExistence type="predicted"/>
<evidence type="ECO:0000313" key="1">
    <source>
        <dbReference type="EMBL" id="TWU67047.1"/>
    </source>
</evidence>
<sequence length="281" mass="30342">MDPSEIPPGEVSLIDMVLSTEGKQKKPESGVSIALLHGSDPLGNARIDVRYQLSGMLAFVDSMSVAHIDPDASLATVEIPFYFTKPISLASLVVSAKPTFGEEAVVERGDNPELGVIKLRLNVADLPPSGLTTTVFVDDPGSGRMADSILLVRPNEIVTVSPRTLRFLPREEGGFETHTIVRIKGEEEEEDETPSKAKEGHAASIEARIGRRALRVNAKHIGADVYRVQLICSDELMSAITDSDPRPNMVVNWSILSTDLKATHSSPFKVVHSRLSGAVSP</sequence>
<reference evidence="1 2" key="1">
    <citation type="submission" date="2019-02" db="EMBL/GenBank/DDBJ databases">
        <title>Deep-cultivation of Planctomycetes and their phenomic and genomic characterization uncovers novel biology.</title>
        <authorList>
            <person name="Wiegand S."/>
            <person name="Jogler M."/>
            <person name="Boedeker C."/>
            <person name="Pinto D."/>
            <person name="Vollmers J."/>
            <person name="Rivas-Marin E."/>
            <person name="Kohn T."/>
            <person name="Peeters S.H."/>
            <person name="Heuer A."/>
            <person name="Rast P."/>
            <person name="Oberbeckmann S."/>
            <person name="Bunk B."/>
            <person name="Jeske O."/>
            <person name="Meyerdierks A."/>
            <person name="Storesund J.E."/>
            <person name="Kallscheuer N."/>
            <person name="Luecker S."/>
            <person name="Lage O.M."/>
            <person name="Pohl T."/>
            <person name="Merkel B.J."/>
            <person name="Hornburger P."/>
            <person name="Mueller R.-W."/>
            <person name="Bruemmer F."/>
            <person name="Labrenz M."/>
            <person name="Spormann A.M."/>
            <person name="Op Den Camp H."/>
            <person name="Overmann J."/>
            <person name="Amann R."/>
            <person name="Jetten M.S.M."/>
            <person name="Mascher T."/>
            <person name="Medema M.H."/>
            <person name="Devos D.P."/>
            <person name="Kaster A.-K."/>
            <person name="Ovreas L."/>
            <person name="Rohde M."/>
            <person name="Galperin M.Y."/>
            <person name="Jogler C."/>
        </authorList>
    </citation>
    <scope>NUCLEOTIDE SEQUENCE [LARGE SCALE GENOMIC DNA]</scope>
    <source>
        <strain evidence="1 2">V7</strain>
    </source>
</reference>
<gene>
    <name evidence="1" type="ORF">V7x_26190</name>
</gene>
<evidence type="ECO:0000313" key="2">
    <source>
        <dbReference type="Proteomes" id="UP000316476"/>
    </source>
</evidence>
<dbReference type="EMBL" id="SJPZ01000001">
    <property type="protein sequence ID" value="TWU67047.1"/>
    <property type="molecule type" value="Genomic_DNA"/>
</dbReference>
<protein>
    <submittedName>
        <fullName evidence="1">Uncharacterized protein</fullName>
    </submittedName>
</protein>
<dbReference type="Proteomes" id="UP000316476">
    <property type="component" value="Unassembled WGS sequence"/>
</dbReference>
<dbReference type="AlphaFoldDB" id="A0A5C6FVM0"/>
<comment type="caution">
    <text evidence="1">The sequence shown here is derived from an EMBL/GenBank/DDBJ whole genome shotgun (WGS) entry which is preliminary data.</text>
</comment>